<sequence length="432" mass="45570">MEPERPEKPAALHSGGDALFRVLGVALQIAATLAVARTLTLFETGLFFEGFVVTIAGAAFVRAKLDLYLGRHIVAELESSTGIGNAELLRALSRRAVKRSALICAVLLVIMADADVMVQSLHPYFQTFTPFVLALPLVSYASMIASALRAAGCHLKSLICTAYAMNATLLIAVAVAPPAPPVAVFSWIFLIGSAVAAATAYGFAHRVFGPAPRSTGMQAGQRHAWTSIDAEINKVGGIGFANAALLWAPMCLLVLLAPPTEMARYAVSTRTAQLLLYLMPLVALLLAPQLRAQHALAAFGRSAMWRALRGITLASAVMAAALIASAHWSLTQYGAPYETAVVLFAVLVLAEMLATMTRPLFRYHAAHWNQGQAGHVLYSAAAVATGLTLLLMPWLQALGAAIALAAGHATAVILGARAALRSEPRERGIAAH</sequence>
<feature type="transmembrane region" description="Helical" evidence="1">
    <location>
        <begin position="45"/>
        <end position="63"/>
    </location>
</feature>
<protein>
    <submittedName>
        <fullName evidence="2">Uncharacterized protein</fullName>
    </submittedName>
</protein>
<feature type="transmembrane region" description="Helical" evidence="1">
    <location>
        <begin position="307"/>
        <end position="328"/>
    </location>
</feature>
<proteinExistence type="predicted"/>
<feature type="transmembrane region" description="Helical" evidence="1">
    <location>
        <begin position="263"/>
        <end position="286"/>
    </location>
</feature>
<gene>
    <name evidence="2" type="ORF">G7Y82_00435</name>
</gene>
<feature type="transmembrane region" description="Helical" evidence="1">
    <location>
        <begin position="340"/>
        <end position="361"/>
    </location>
</feature>
<keyword evidence="1" id="KW-0472">Membrane</keyword>
<feature type="transmembrane region" description="Helical" evidence="1">
    <location>
        <begin position="398"/>
        <end position="420"/>
    </location>
</feature>
<evidence type="ECO:0000313" key="2">
    <source>
        <dbReference type="EMBL" id="NKF20761.1"/>
    </source>
</evidence>
<dbReference type="Proteomes" id="UP000653472">
    <property type="component" value="Unassembled WGS sequence"/>
</dbReference>
<evidence type="ECO:0000313" key="3">
    <source>
        <dbReference type="Proteomes" id="UP000653472"/>
    </source>
</evidence>
<reference evidence="2" key="1">
    <citation type="submission" date="2020-03" db="EMBL/GenBank/DDBJ databases">
        <title>Solimonas marina sp. nov., isolated from deep seawater of the Pacific Ocean.</title>
        <authorList>
            <person name="Liu X."/>
            <person name="Lai Q."/>
            <person name="Sun F."/>
            <person name="Gai Y."/>
            <person name="Li G."/>
            <person name="Shao Z."/>
        </authorList>
    </citation>
    <scope>NUCLEOTIDE SEQUENCE</scope>
    <source>
        <strain evidence="2">C16B3</strain>
    </source>
</reference>
<organism evidence="2 3">
    <name type="scientific">Solimonas marina</name>
    <dbReference type="NCBI Taxonomy" id="2714601"/>
    <lineage>
        <taxon>Bacteria</taxon>
        <taxon>Pseudomonadati</taxon>
        <taxon>Pseudomonadota</taxon>
        <taxon>Gammaproteobacteria</taxon>
        <taxon>Nevskiales</taxon>
        <taxon>Nevskiaceae</taxon>
        <taxon>Solimonas</taxon>
    </lineage>
</organism>
<dbReference type="RefSeq" id="WP_168146027.1">
    <property type="nucleotide sequence ID" value="NZ_JAAVXB010000001.1"/>
</dbReference>
<feature type="transmembrane region" description="Helical" evidence="1">
    <location>
        <begin position="182"/>
        <end position="204"/>
    </location>
</feature>
<feature type="transmembrane region" description="Helical" evidence="1">
    <location>
        <begin position="100"/>
        <end position="118"/>
    </location>
</feature>
<keyword evidence="1" id="KW-1133">Transmembrane helix</keyword>
<evidence type="ECO:0000256" key="1">
    <source>
        <dbReference type="SAM" id="Phobius"/>
    </source>
</evidence>
<name>A0A969W885_9GAMM</name>
<feature type="transmembrane region" description="Helical" evidence="1">
    <location>
        <begin position="373"/>
        <end position="392"/>
    </location>
</feature>
<dbReference type="EMBL" id="JAAVXB010000001">
    <property type="protein sequence ID" value="NKF20761.1"/>
    <property type="molecule type" value="Genomic_DNA"/>
</dbReference>
<accession>A0A969W885</accession>
<keyword evidence="1" id="KW-0812">Transmembrane</keyword>
<comment type="caution">
    <text evidence="2">The sequence shown here is derived from an EMBL/GenBank/DDBJ whole genome shotgun (WGS) entry which is preliminary data.</text>
</comment>
<feature type="transmembrane region" description="Helical" evidence="1">
    <location>
        <begin position="124"/>
        <end position="145"/>
    </location>
</feature>
<feature type="transmembrane region" description="Helical" evidence="1">
    <location>
        <begin position="157"/>
        <end position="176"/>
    </location>
</feature>
<dbReference type="AlphaFoldDB" id="A0A969W885"/>
<feature type="transmembrane region" description="Helical" evidence="1">
    <location>
        <begin position="235"/>
        <end position="257"/>
    </location>
</feature>
<keyword evidence="3" id="KW-1185">Reference proteome</keyword>